<proteinExistence type="predicted"/>
<comment type="caution">
    <text evidence="1">The sequence shown here is derived from an EMBL/GenBank/DDBJ whole genome shotgun (WGS) entry which is preliminary data.</text>
</comment>
<evidence type="ECO:0000313" key="2">
    <source>
        <dbReference type="Proteomes" id="UP000245464"/>
    </source>
</evidence>
<dbReference type="GeneID" id="90958052"/>
<evidence type="ECO:0000313" key="1">
    <source>
        <dbReference type="EMBL" id="KAF7566362.1"/>
    </source>
</evidence>
<organism evidence="1 2">
    <name type="scientific">Pyrenophora tritici-repentis</name>
    <dbReference type="NCBI Taxonomy" id="45151"/>
    <lineage>
        <taxon>Eukaryota</taxon>
        <taxon>Fungi</taxon>
        <taxon>Dikarya</taxon>
        <taxon>Ascomycota</taxon>
        <taxon>Pezizomycotina</taxon>
        <taxon>Dothideomycetes</taxon>
        <taxon>Pleosporomycetidae</taxon>
        <taxon>Pleosporales</taxon>
        <taxon>Pleosporineae</taxon>
        <taxon>Pleosporaceae</taxon>
        <taxon>Pyrenophora</taxon>
    </lineage>
</organism>
<protein>
    <submittedName>
        <fullName evidence="1">Uncharacterized protein</fullName>
    </submittedName>
</protein>
<dbReference type="RefSeq" id="XP_065959873.1">
    <property type="nucleotide sequence ID" value="XM_066109890.1"/>
</dbReference>
<dbReference type="AlphaFoldDB" id="A0A5M9KWM7"/>
<gene>
    <name evidence="1" type="ORF">PtrM4_146820</name>
</gene>
<dbReference type="KEGG" id="ptrr:90958052"/>
<sequence length="37" mass="3806">MTCKRAAWLPACAEAVPAAAGRNTLTTVTGYMIPAPT</sequence>
<reference evidence="1 2" key="1">
    <citation type="journal article" date="2018" name="BMC Genomics">
        <title>Comparative genomics of the wheat fungal pathogen Pyrenophora tritici-repentis reveals chromosomal variations and genome plasticity.</title>
        <authorList>
            <person name="Moolhuijzen P."/>
            <person name="See P.T."/>
            <person name="Hane J.K."/>
            <person name="Shi G."/>
            <person name="Liu Z."/>
            <person name="Oliver R.P."/>
            <person name="Moffat C.S."/>
        </authorList>
    </citation>
    <scope>NUCLEOTIDE SEQUENCE [LARGE SCALE GENOMIC DNA]</scope>
    <source>
        <strain evidence="1">M4</strain>
    </source>
</reference>
<dbReference type="Proteomes" id="UP000245464">
    <property type="component" value="Chromosome 9"/>
</dbReference>
<name>A0A5M9KWM7_9PLEO</name>
<dbReference type="EMBL" id="NQIK02000009">
    <property type="protein sequence ID" value="KAF7566362.1"/>
    <property type="molecule type" value="Genomic_DNA"/>
</dbReference>
<accession>A0A5M9KWM7</accession>